<dbReference type="RefSeq" id="WP_052045307.1">
    <property type="nucleotide sequence ID" value="NZ_FQXO01000106.1"/>
</dbReference>
<dbReference type="AlphaFoldDB" id="A0A1M5WG79"/>
<evidence type="ECO:0000256" key="2">
    <source>
        <dbReference type="RuleBase" id="RU362080"/>
    </source>
</evidence>
<dbReference type="Gene3D" id="3.40.1620.10">
    <property type="entry name" value="YefM-like domain"/>
    <property type="match status" value="1"/>
</dbReference>
<evidence type="ECO:0000313" key="3">
    <source>
        <dbReference type="EMBL" id="SHH86253.1"/>
    </source>
</evidence>
<sequence>MQNTYNIEKVSSRIMSYFGDLREILGRIVSVSDLSRGKSSKIIQKIVKDNKPYIVVKNNKPQAIIMSIEEYGELMDIKENFRLLTKALQRIENHNPSDDVIFEEILLEEGISRTEVNRLADEVEIE</sequence>
<proteinExistence type="inferred from homology"/>
<dbReference type="OrthoDB" id="1646957at2"/>
<comment type="function">
    <text evidence="2">Antitoxin component of a type II toxin-antitoxin (TA) system.</text>
</comment>
<accession>A0A1M5WG79</accession>
<reference evidence="4" key="1">
    <citation type="submission" date="2016-11" db="EMBL/GenBank/DDBJ databases">
        <authorList>
            <person name="Varghese N."/>
            <person name="Submissions S."/>
        </authorList>
    </citation>
    <scope>NUCLEOTIDE SEQUENCE [LARGE SCALE GENOMIC DNA]</scope>
    <source>
        <strain evidence="4">DSM 13643</strain>
    </source>
</reference>
<name>A0A1M5WG79_9FIRM</name>
<evidence type="ECO:0000256" key="1">
    <source>
        <dbReference type="ARBA" id="ARBA00009981"/>
    </source>
</evidence>
<protein>
    <recommendedName>
        <fullName evidence="2">Antitoxin</fullName>
    </recommendedName>
</protein>
<dbReference type="EMBL" id="FQXO01000106">
    <property type="protein sequence ID" value="SHH86253.1"/>
    <property type="molecule type" value="Genomic_DNA"/>
</dbReference>
<keyword evidence="4" id="KW-1185">Reference proteome</keyword>
<dbReference type="SUPFAM" id="SSF143120">
    <property type="entry name" value="YefM-like"/>
    <property type="match status" value="1"/>
</dbReference>
<dbReference type="Pfam" id="PF02604">
    <property type="entry name" value="PhdYeFM_antitox"/>
    <property type="match status" value="1"/>
</dbReference>
<dbReference type="NCBIfam" id="TIGR01552">
    <property type="entry name" value="phd_fam"/>
    <property type="match status" value="1"/>
</dbReference>
<dbReference type="Proteomes" id="UP000183967">
    <property type="component" value="Unassembled WGS sequence"/>
</dbReference>
<comment type="similarity">
    <text evidence="1 2">Belongs to the phD/YefM antitoxin family.</text>
</comment>
<dbReference type="InterPro" id="IPR006442">
    <property type="entry name" value="Antitoxin_Phd/YefM"/>
</dbReference>
<organism evidence="3 4">
    <name type="scientific">Caloranaerobacter azorensis DSM 13643</name>
    <dbReference type="NCBI Taxonomy" id="1121264"/>
    <lineage>
        <taxon>Bacteria</taxon>
        <taxon>Bacillati</taxon>
        <taxon>Bacillota</taxon>
        <taxon>Tissierellia</taxon>
        <taxon>Tissierellales</taxon>
        <taxon>Thermohalobacteraceae</taxon>
        <taxon>Caloranaerobacter</taxon>
    </lineage>
</organism>
<gene>
    <name evidence="3" type="ORF">SAMN02745135_02450</name>
</gene>
<dbReference type="InterPro" id="IPR036165">
    <property type="entry name" value="YefM-like_sf"/>
</dbReference>
<evidence type="ECO:0000313" key="4">
    <source>
        <dbReference type="Proteomes" id="UP000183967"/>
    </source>
</evidence>